<feature type="compositionally biased region" description="Low complexity" evidence="2">
    <location>
        <begin position="480"/>
        <end position="494"/>
    </location>
</feature>
<feature type="compositionally biased region" description="Low complexity" evidence="2">
    <location>
        <begin position="400"/>
        <end position="412"/>
    </location>
</feature>
<evidence type="ECO:0000256" key="2">
    <source>
        <dbReference type="SAM" id="MobiDB-lite"/>
    </source>
</evidence>
<dbReference type="SMART" id="SM00355">
    <property type="entry name" value="ZnF_C2H2"/>
    <property type="match status" value="5"/>
</dbReference>
<feature type="region of interest" description="Disordered" evidence="2">
    <location>
        <begin position="163"/>
        <end position="232"/>
    </location>
</feature>
<dbReference type="Gene3D" id="3.30.160.60">
    <property type="entry name" value="Classic Zinc Finger"/>
    <property type="match status" value="1"/>
</dbReference>
<dbReference type="Pfam" id="PF12874">
    <property type="entry name" value="zf-met"/>
    <property type="match status" value="1"/>
</dbReference>
<dbReference type="Proteomes" id="UP000596742">
    <property type="component" value="Unassembled WGS sequence"/>
</dbReference>
<feature type="region of interest" description="Disordered" evidence="2">
    <location>
        <begin position="294"/>
        <end position="313"/>
    </location>
</feature>
<comment type="caution">
    <text evidence="4">The sequence shown here is derived from an EMBL/GenBank/DDBJ whole genome shotgun (WGS) entry which is preliminary data.</text>
</comment>
<name>A0A8B6F764_MYTGA</name>
<dbReference type="InterPro" id="IPR013087">
    <property type="entry name" value="Znf_C2H2_type"/>
</dbReference>
<evidence type="ECO:0000256" key="1">
    <source>
        <dbReference type="PROSITE-ProRule" id="PRU00042"/>
    </source>
</evidence>
<feature type="compositionally biased region" description="Basic residues" evidence="2">
    <location>
        <begin position="524"/>
        <end position="537"/>
    </location>
</feature>
<evidence type="ECO:0000313" key="4">
    <source>
        <dbReference type="EMBL" id="VDI43689.1"/>
    </source>
</evidence>
<keyword evidence="1" id="KW-0479">Metal-binding</keyword>
<feature type="compositionally biased region" description="Low complexity" evidence="2">
    <location>
        <begin position="193"/>
        <end position="215"/>
    </location>
</feature>
<feature type="domain" description="C2H2-type" evidence="3">
    <location>
        <begin position="17"/>
        <end position="40"/>
    </location>
</feature>
<keyword evidence="1" id="KW-0863">Zinc-finger</keyword>
<accession>A0A8B6F764</accession>
<dbReference type="AlphaFoldDB" id="A0A8B6F764"/>
<dbReference type="OrthoDB" id="6095322at2759"/>
<feature type="compositionally biased region" description="Basic and acidic residues" evidence="2">
    <location>
        <begin position="300"/>
        <end position="311"/>
    </location>
</feature>
<keyword evidence="1" id="KW-0862">Zinc</keyword>
<protein>
    <recommendedName>
        <fullName evidence="3">C2H2-type domain-containing protein</fullName>
    </recommendedName>
</protein>
<dbReference type="PROSITE" id="PS00028">
    <property type="entry name" value="ZINC_FINGER_C2H2_1"/>
    <property type="match status" value="3"/>
</dbReference>
<dbReference type="GO" id="GO:0008270">
    <property type="term" value="F:zinc ion binding"/>
    <property type="evidence" value="ECO:0007669"/>
    <property type="project" value="UniProtKB-KW"/>
</dbReference>
<feature type="compositionally biased region" description="Polar residues" evidence="2">
    <location>
        <begin position="495"/>
        <end position="506"/>
    </location>
</feature>
<reference evidence="4" key="1">
    <citation type="submission" date="2018-11" db="EMBL/GenBank/DDBJ databases">
        <authorList>
            <person name="Alioto T."/>
            <person name="Alioto T."/>
        </authorList>
    </citation>
    <scope>NUCLEOTIDE SEQUENCE</scope>
</reference>
<sequence>MTSHKNSGENTDIVKFLSCEICDKTFNRQATLIRHTQTVHGPMINCVHPQCNYAAPQSRTNQLQQHMARVHDLHYYKSGSIGVSREEEMSDPRMSEEDKERICFTLRDSVLNLCKENYNSAIEVDGLICISVLNSKEQHVVKIHDLLTEKGQLFTSVNTLTNQKTSTNQRKTRADLHNNKTNGQVDPKVVVWNSGSQSNNQSGPKQQSSSLSSSSSRKKVPSRVTPENSARFPFLVQTLQENHRNRASSASPTLSSVNPIPQQRESLYGNMAPSPPVMDSERPASSLLKILSSHKQKQAHQSEQESIEKVEQNNVNDTGELMMSVKEEPVEEEMTDQMATSHDMGDNFKEQAIEKSAIINVKNEPVWNELDYGGTAGTSNLDFGGCTDKNNKDSMNEVTSSQNEPPQSSSNSILAKILNGKEETYTKNRKAAATSAPKSKTEPQTPQQTTEKSDDPDSSLLYRLPFATFQDLFPSGPAGDMQMSQHSDVSQSSSEGRGQSKQSKPSGFQFDTIVRKMLEEKSSARGKRQPPRKKKKTVVYDESADFSSQEEDLDSLNENSDKEDDVYTPSGKELMADIDETEFTMSLRRKPPKRKMKSRSVAVKSTTKTAKMADQTMKTAKMADQTMKTEAIIDVQDMDVDQSHYRYACYHCQLRFSDREDRDKHEEQNCINELILCDVCKGYFANTTSRNKHLFEVHSVLPDEQKDEIQERREGAMDEFKTIAQNPYEFETLKDCERNENSGLTIESVGSISQPHFDMEASSVDTPMVTGLVTKFIVPYCVQNEKNFIKCPLCISVFSDTKTKDEHLRWRHRIANQIDNGDGTVSCQMIEKKPSKTPPVYVTFEQNQNN</sequence>
<organism evidence="4 5">
    <name type="scientific">Mytilus galloprovincialis</name>
    <name type="common">Mediterranean mussel</name>
    <dbReference type="NCBI Taxonomy" id="29158"/>
    <lineage>
        <taxon>Eukaryota</taxon>
        <taxon>Metazoa</taxon>
        <taxon>Spiralia</taxon>
        <taxon>Lophotrochozoa</taxon>
        <taxon>Mollusca</taxon>
        <taxon>Bivalvia</taxon>
        <taxon>Autobranchia</taxon>
        <taxon>Pteriomorphia</taxon>
        <taxon>Mytilida</taxon>
        <taxon>Mytiloidea</taxon>
        <taxon>Mytilidae</taxon>
        <taxon>Mytilinae</taxon>
        <taxon>Mytilus</taxon>
    </lineage>
</organism>
<feature type="compositionally biased region" description="Low complexity" evidence="2">
    <location>
        <begin position="431"/>
        <end position="450"/>
    </location>
</feature>
<evidence type="ECO:0000313" key="5">
    <source>
        <dbReference type="Proteomes" id="UP000596742"/>
    </source>
</evidence>
<evidence type="ECO:0000259" key="3">
    <source>
        <dbReference type="PROSITE" id="PS50157"/>
    </source>
</evidence>
<dbReference type="EMBL" id="UYJE01006176">
    <property type="protein sequence ID" value="VDI43689.1"/>
    <property type="molecule type" value="Genomic_DNA"/>
</dbReference>
<keyword evidence="5" id="KW-1185">Reference proteome</keyword>
<feature type="region of interest" description="Disordered" evidence="2">
    <location>
        <begin position="383"/>
        <end position="568"/>
    </location>
</feature>
<proteinExistence type="predicted"/>
<feature type="compositionally biased region" description="Basic and acidic residues" evidence="2">
    <location>
        <begin position="513"/>
        <end position="523"/>
    </location>
</feature>
<feature type="compositionally biased region" description="Acidic residues" evidence="2">
    <location>
        <begin position="542"/>
        <end position="566"/>
    </location>
</feature>
<gene>
    <name evidence="4" type="ORF">MGAL_10B063143</name>
</gene>
<dbReference type="PROSITE" id="PS50157">
    <property type="entry name" value="ZINC_FINGER_C2H2_2"/>
    <property type="match status" value="1"/>
</dbReference>